<keyword evidence="3" id="KW-1185">Reference proteome</keyword>
<evidence type="ECO:0000259" key="1">
    <source>
        <dbReference type="Pfam" id="PF12937"/>
    </source>
</evidence>
<dbReference type="InterPro" id="IPR036047">
    <property type="entry name" value="F-box-like_dom_sf"/>
</dbReference>
<dbReference type="InterPro" id="IPR032675">
    <property type="entry name" value="LRR_dom_sf"/>
</dbReference>
<reference evidence="2" key="1">
    <citation type="journal article" date="2019" name="Environ. Microbiol.">
        <title>Fungal ecological strategies reflected in gene transcription - a case study of two litter decomposers.</title>
        <authorList>
            <person name="Barbi F."/>
            <person name="Kohler A."/>
            <person name="Barry K."/>
            <person name="Baskaran P."/>
            <person name="Daum C."/>
            <person name="Fauchery L."/>
            <person name="Ihrmark K."/>
            <person name="Kuo A."/>
            <person name="LaButti K."/>
            <person name="Lipzen A."/>
            <person name="Morin E."/>
            <person name="Grigoriev I.V."/>
            <person name="Henrissat B."/>
            <person name="Lindahl B."/>
            <person name="Martin F."/>
        </authorList>
    </citation>
    <scope>NUCLEOTIDE SEQUENCE</scope>
    <source>
        <strain evidence="2">JB14</strain>
    </source>
</reference>
<dbReference type="OrthoDB" id="3005567at2759"/>
<sequence>MVSAENLHLDVLELIFFYLDGNDLCSVALVSKVFYASVIPRLYHKILFRVNHAKRYPQLKSPFHAILARKDLAIHVRQVEICSIPALKSQHHPTFLSECSQALDLCSNLRSFRCTENALPPFLLPIQDKERLQELQVHANLTTAQSEKLTTIRGNLTNLCLDYGSWNIIDALPKWIPNFVNTLTSLCLYAIEQMSINLKENVLSEVLRQLPGLLGLHLVGCGKLEHAAVLRLVSHTPLLESLSLSTTVSIPSINSESASPLTKPAPSLQHLKHLALDARYSMMSSPTPQILSSILEHIQSSVPGLVSFMMRLPELKIVAAKDFIEKLVKLHGSTLRILAFLDCAVSLESISTIIRSCTNLERLELPIPTKDIVRSPLRASNLQIIVDTDTHSGHGHGRVSLSQENACLVMIRAPQLRKIVSGKRIWKVTFLSQALILQPVVTIVISEIIPWL</sequence>
<dbReference type="InterPro" id="IPR001810">
    <property type="entry name" value="F-box_dom"/>
</dbReference>
<protein>
    <recommendedName>
        <fullName evidence="1">F-box domain-containing protein</fullName>
    </recommendedName>
</protein>
<dbReference type="CDD" id="cd09917">
    <property type="entry name" value="F-box_SF"/>
    <property type="match status" value="1"/>
</dbReference>
<gene>
    <name evidence="2" type="ORF">BT96DRAFT_816184</name>
</gene>
<dbReference type="SUPFAM" id="SSF81383">
    <property type="entry name" value="F-box domain"/>
    <property type="match status" value="1"/>
</dbReference>
<evidence type="ECO:0000313" key="3">
    <source>
        <dbReference type="Proteomes" id="UP000799118"/>
    </source>
</evidence>
<proteinExistence type="predicted"/>
<dbReference type="EMBL" id="ML769432">
    <property type="protein sequence ID" value="KAE9402661.1"/>
    <property type="molecule type" value="Genomic_DNA"/>
</dbReference>
<accession>A0A6A4HXE9</accession>
<dbReference type="AlphaFoldDB" id="A0A6A4HXE9"/>
<name>A0A6A4HXE9_9AGAR</name>
<dbReference type="Pfam" id="PF12937">
    <property type="entry name" value="F-box-like"/>
    <property type="match status" value="1"/>
</dbReference>
<dbReference type="SUPFAM" id="SSF52047">
    <property type="entry name" value="RNI-like"/>
    <property type="match status" value="1"/>
</dbReference>
<dbReference type="Proteomes" id="UP000799118">
    <property type="component" value="Unassembled WGS sequence"/>
</dbReference>
<dbReference type="Gene3D" id="3.80.10.10">
    <property type="entry name" value="Ribonuclease Inhibitor"/>
    <property type="match status" value="1"/>
</dbReference>
<organism evidence="2 3">
    <name type="scientific">Gymnopus androsaceus JB14</name>
    <dbReference type="NCBI Taxonomy" id="1447944"/>
    <lineage>
        <taxon>Eukaryota</taxon>
        <taxon>Fungi</taxon>
        <taxon>Dikarya</taxon>
        <taxon>Basidiomycota</taxon>
        <taxon>Agaricomycotina</taxon>
        <taxon>Agaricomycetes</taxon>
        <taxon>Agaricomycetidae</taxon>
        <taxon>Agaricales</taxon>
        <taxon>Marasmiineae</taxon>
        <taxon>Omphalotaceae</taxon>
        <taxon>Gymnopus</taxon>
    </lineage>
</organism>
<evidence type="ECO:0000313" key="2">
    <source>
        <dbReference type="EMBL" id="KAE9402661.1"/>
    </source>
</evidence>
<feature type="domain" description="F-box" evidence="1">
    <location>
        <begin position="10"/>
        <end position="49"/>
    </location>
</feature>